<dbReference type="Proteomes" id="UP000235145">
    <property type="component" value="Unassembled WGS sequence"/>
</dbReference>
<organism evidence="1 2">
    <name type="scientific">Lactuca sativa</name>
    <name type="common">Garden lettuce</name>
    <dbReference type="NCBI Taxonomy" id="4236"/>
    <lineage>
        <taxon>Eukaryota</taxon>
        <taxon>Viridiplantae</taxon>
        <taxon>Streptophyta</taxon>
        <taxon>Embryophyta</taxon>
        <taxon>Tracheophyta</taxon>
        <taxon>Spermatophyta</taxon>
        <taxon>Magnoliopsida</taxon>
        <taxon>eudicotyledons</taxon>
        <taxon>Gunneridae</taxon>
        <taxon>Pentapetalae</taxon>
        <taxon>asterids</taxon>
        <taxon>campanulids</taxon>
        <taxon>Asterales</taxon>
        <taxon>Asteraceae</taxon>
        <taxon>Cichorioideae</taxon>
        <taxon>Cichorieae</taxon>
        <taxon>Lactucinae</taxon>
        <taxon>Lactuca</taxon>
    </lineage>
</organism>
<evidence type="ECO:0000313" key="1">
    <source>
        <dbReference type="EMBL" id="KAJ0227323.1"/>
    </source>
</evidence>
<gene>
    <name evidence="1" type="ORF">LSAT_V11C100004110</name>
</gene>
<comment type="caution">
    <text evidence="1">The sequence shown here is derived from an EMBL/GenBank/DDBJ whole genome shotgun (WGS) entry which is preliminary data.</text>
</comment>
<name>A0A9R1WNF7_LACSA</name>
<reference evidence="1 2" key="1">
    <citation type="journal article" date="2017" name="Nat. Commun.">
        <title>Genome assembly with in vitro proximity ligation data and whole-genome triplication in lettuce.</title>
        <authorList>
            <person name="Reyes-Chin-Wo S."/>
            <person name="Wang Z."/>
            <person name="Yang X."/>
            <person name="Kozik A."/>
            <person name="Arikit S."/>
            <person name="Song C."/>
            <person name="Xia L."/>
            <person name="Froenicke L."/>
            <person name="Lavelle D.O."/>
            <person name="Truco M.J."/>
            <person name="Xia R."/>
            <person name="Zhu S."/>
            <person name="Xu C."/>
            <person name="Xu H."/>
            <person name="Xu X."/>
            <person name="Cox K."/>
            <person name="Korf I."/>
            <person name="Meyers B.C."/>
            <person name="Michelmore R.W."/>
        </authorList>
    </citation>
    <scope>NUCLEOTIDE SEQUENCE [LARGE SCALE GENOMIC DNA]</scope>
    <source>
        <strain evidence="2">cv. Salinas</strain>
        <tissue evidence="1">Seedlings</tissue>
    </source>
</reference>
<sequence>MVLSWFLGPIESCKCIKVPTLCIKSLVGRTSEVLIEGLNGLSHDLSFGEIVVTPCVTKGMPIVPPFGRDLEFLRYAQQFVTRVELIRRKIRLDDVCCLVCKMLLKKFELELEKEWNLIPIPYAVWLVGNGIELIPESVWFARNGIEIHNFGGGGSGVGVGDSGGWR</sequence>
<dbReference type="AlphaFoldDB" id="A0A9R1WNF7"/>
<keyword evidence="2" id="KW-1185">Reference proteome</keyword>
<protein>
    <submittedName>
        <fullName evidence="1">Uncharacterized protein</fullName>
    </submittedName>
</protein>
<proteinExistence type="predicted"/>
<dbReference type="EMBL" id="NBSK02000001">
    <property type="protein sequence ID" value="KAJ0227323.1"/>
    <property type="molecule type" value="Genomic_DNA"/>
</dbReference>
<evidence type="ECO:0000313" key="2">
    <source>
        <dbReference type="Proteomes" id="UP000235145"/>
    </source>
</evidence>
<accession>A0A9R1WNF7</accession>